<name>A0A7S1G8M8_9STRA</name>
<evidence type="ECO:0000256" key="5">
    <source>
        <dbReference type="ARBA" id="ARBA00022842"/>
    </source>
</evidence>
<dbReference type="PANTHER" id="PTHR12001">
    <property type="entry name" value="GERANYLGERANYL PYROPHOSPHATE SYNTHASE"/>
    <property type="match status" value="1"/>
</dbReference>
<evidence type="ECO:0000313" key="7">
    <source>
        <dbReference type="EMBL" id="CAD8915648.1"/>
    </source>
</evidence>
<comment type="cofactor">
    <cofactor evidence="1">
        <name>Mg(2+)</name>
        <dbReference type="ChEBI" id="CHEBI:18420"/>
    </cofactor>
</comment>
<dbReference type="PROSITE" id="PS00723">
    <property type="entry name" value="POLYPRENYL_SYNTHASE_1"/>
    <property type="match status" value="1"/>
</dbReference>
<dbReference type="GO" id="GO:0008299">
    <property type="term" value="P:isoprenoid biosynthetic process"/>
    <property type="evidence" value="ECO:0007669"/>
    <property type="project" value="InterPro"/>
</dbReference>
<dbReference type="PANTHER" id="PTHR12001:SF85">
    <property type="entry name" value="SHORT CHAIN ISOPRENYL DIPHOSPHATE SYNTHASE"/>
    <property type="match status" value="1"/>
</dbReference>
<reference evidence="7" key="1">
    <citation type="submission" date="2021-01" db="EMBL/GenBank/DDBJ databases">
        <authorList>
            <person name="Corre E."/>
            <person name="Pelletier E."/>
            <person name="Niang G."/>
            <person name="Scheremetjew M."/>
            <person name="Finn R."/>
            <person name="Kale V."/>
            <person name="Holt S."/>
            <person name="Cochrane G."/>
            <person name="Meng A."/>
            <person name="Brown T."/>
            <person name="Cohen L."/>
        </authorList>
    </citation>
    <scope>NUCLEOTIDE SEQUENCE</scope>
    <source>
        <strain evidence="7">Ms1</strain>
    </source>
</reference>
<evidence type="ECO:0000256" key="3">
    <source>
        <dbReference type="ARBA" id="ARBA00022679"/>
    </source>
</evidence>
<keyword evidence="3 6" id="KW-0808">Transferase</keyword>
<evidence type="ECO:0000256" key="1">
    <source>
        <dbReference type="ARBA" id="ARBA00001946"/>
    </source>
</evidence>
<evidence type="ECO:0000256" key="4">
    <source>
        <dbReference type="ARBA" id="ARBA00022723"/>
    </source>
</evidence>
<keyword evidence="4" id="KW-0479">Metal-binding</keyword>
<organism evidence="7">
    <name type="scientific">Bicosoecida sp. CB-2014</name>
    <dbReference type="NCBI Taxonomy" id="1486930"/>
    <lineage>
        <taxon>Eukaryota</taxon>
        <taxon>Sar</taxon>
        <taxon>Stramenopiles</taxon>
        <taxon>Bigyra</taxon>
        <taxon>Opalozoa</taxon>
        <taxon>Bicosoecida</taxon>
    </lineage>
</organism>
<proteinExistence type="inferred from homology"/>
<evidence type="ECO:0000256" key="2">
    <source>
        <dbReference type="ARBA" id="ARBA00006706"/>
    </source>
</evidence>
<dbReference type="InterPro" id="IPR008949">
    <property type="entry name" value="Isoprenoid_synthase_dom_sf"/>
</dbReference>
<dbReference type="AlphaFoldDB" id="A0A7S1G8M8"/>
<dbReference type="GO" id="GO:0004659">
    <property type="term" value="F:prenyltransferase activity"/>
    <property type="evidence" value="ECO:0007669"/>
    <property type="project" value="InterPro"/>
</dbReference>
<dbReference type="GO" id="GO:0046872">
    <property type="term" value="F:metal ion binding"/>
    <property type="evidence" value="ECO:0007669"/>
    <property type="project" value="UniProtKB-KW"/>
</dbReference>
<evidence type="ECO:0000256" key="6">
    <source>
        <dbReference type="RuleBase" id="RU004466"/>
    </source>
</evidence>
<dbReference type="InterPro" id="IPR000092">
    <property type="entry name" value="Polyprenyl_synt"/>
</dbReference>
<dbReference type="EMBL" id="HBFS01013049">
    <property type="protein sequence ID" value="CAD8915648.1"/>
    <property type="molecule type" value="Transcribed_RNA"/>
</dbReference>
<dbReference type="SUPFAM" id="SSF48576">
    <property type="entry name" value="Terpenoid synthases"/>
    <property type="match status" value="1"/>
</dbReference>
<keyword evidence="5" id="KW-0460">Magnesium</keyword>
<sequence length="481" mass="51749">MAVTAARAAAAASRVHMRRSLPPCAVAGAPISTPDGGHGLFSRHLATRSSRSPHVRDLKTPVWSSAIGDSMGRINAMVDDAILELRQLRTAGGAVVGSPTAPDRYPEEERISDEWARGFDALLAVHRSPGKHMLRPQLVLLGASHSSAEFGPSAVPALAAVERFAAGVELQHLFMLVHDDIIDRATRRRGVMPVHVALRGNYQLRDAESGETQTRYVGFKEASALAALLGDVVHARSMGLVFAGAQGAGSPTAVDVLLHHSYKACAAQFDDVVGWRGMEHIFARSEDPTNLMRQVLLDKGARHTMCAPLMSGMRLSGAGPHVELAGRVWGEHAGIALQAMDDVADLIGNFVTTGKDTFQDFRDGRLSLLLFLLWQRAPASVWADMSAFMSRGGDTVLMPHERKFFFDIVDEFDLVTAALDFCKTEIDAAEEAAQALDPGRVLRFGLDKFTAGLRGHCRKLELQAESAGEDDDMAGSGAGMT</sequence>
<protein>
    <submittedName>
        <fullName evidence="7">Uncharacterized protein</fullName>
    </submittedName>
</protein>
<dbReference type="Pfam" id="PF00348">
    <property type="entry name" value="polyprenyl_synt"/>
    <property type="match status" value="1"/>
</dbReference>
<dbReference type="Gene3D" id="1.10.600.10">
    <property type="entry name" value="Farnesyl Diphosphate Synthase"/>
    <property type="match status" value="1"/>
</dbReference>
<dbReference type="InterPro" id="IPR033749">
    <property type="entry name" value="Polyprenyl_synt_CS"/>
</dbReference>
<accession>A0A7S1G8M8</accession>
<comment type="similarity">
    <text evidence="2 6">Belongs to the FPP/GGPP synthase family.</text>
</comment>
<gene>
    <name evidence="7" type="ORF">BSP0115_LOCUS8905</name>
</gene>